<dbReference type="EMBL" id="CP014639">
    <property type="protein sequence ID" value="ANH79011.1"/>
    <property type="molecule type" value="Genomic_DNA"/>
</dbReference>
<dbReference type="RefSeq" id="WP_066482888.1">
    <property type="nucleotide sequence ID" value="NZ_CP014639.1"/>
</dbReference>
<dbReference type="NCBIfam" id="NF004685">
    <property type="entry name" value="PRK06029.1"/>
    <property type="match status" value="1"/>
</dbReference>
<evidence type="ECO:0000256" key="4">
    <source>
        <dbReference type="ARBA" id="ARBA00022679"/>
    </source>
</evidence>
<proteinExistence type="inferred from homology"/>
<keyword evidence="2 5" id="KW-0285">Flavoprotein</keyword>
<comment type="similarity">
    <text evidence="5">Belongs to the UbiX/PAD1 family.</text>
</comment>
<dbReference type="Pfam" id="PF02441">
    <property type="entry name" value="Flavoprotein"/>
    <property type="match status" value="1"/>
</dbReference>
<sequence>MKRYAVGISGASGAILAVKLIQELADMKNQVEVVISQAGAKTLYYELGCQSLKNLLPKESLPYVHIHGINVVESSLSSGSYTVAGTIIVPCSMATAAAIAAGLGDNLLRRIADVALKEKRTLILVPRETPLHAIHLENLLKLSQAGAIIFPPMPMWYFKPQSAEDIENALVGKILNHLNIPNKLTLEWQYPNIS</sequence>
<evidence type="ECO:0000256" key="1">
    <source>
        <dbReference type="ARBA" id="ARBA00022602"/>
    </source>
</evidence>
<feature type="binding site" evidence="5">
    <location>
        <position position="36"/>
    </location>
    <ligand>
        <name>FMN</name>
        <dbReference type="ChEBI" id="CHEBI:58210"/>
    </ligand>
</feature>
<dbReference type="NCBIfam" id="TIGR00421">
    <property type="entry name" value="ubiX_pad"/>
    <property type="match status" value="1"/>
</dbReference>
<dbReference type="InterPro" id="IPR036551">
    <property type="entry name" value="Flavin_trans-like"/>
</dbReference>
<name>A0A1A9HX41_9CHLA</name>
<feature type="binding site" evidence="5">
    <location>
        <position position="157"/>
    </location>
    <ligand>
        <name>dimethylallyl phosphate</name>
        <dbReference type="ChEBI" id="CHEBI:88052"/>
    </ligand>
</feature>
<feature type="domain" description="Flavoprotein" evidence="6">
    <location>
        <begin position="2"/>
        <end position="178"/>
    </location>
</feature>
<dbReference type="SUPFAM" id="SSF52507">
    <property type="entry name" value="Homo-oligomeric flavin-containing Cys decarboxylases, HFCD"/>
    <property type="match status" value="1"/>
</dbReference>
<gene>
    <name evidence="5" type="primary">ubiX</name>
    <name evidence="7" type="ORF">Cs308_0841</name>
</gene>
<keyword evidence="1 5" id="KW-0637">Prenyltransferase</keyword>
<dbReference type="STRING" id="1806891.Cs308_0841"/>
<dbReference type="GO" id="GO:0106141">
    <property type="term" value="F:flavin prenyltransferase activity"/>
    <property type="evidence" value="ECO:0007669"/>
    <property type="project" value="UniProtKB-EC"/>
</dbReference>
<dbReference type="PATRIC" id="fig|1806891.3.peg.834"/>
<dbReference type="AlphaFoldDB" id="A0A1A9HX41"/>
<evidence type="ECO:0000256" key="2">
    <source>
        <dbReference type="ARBA" id="ARBA00022630"/>
    </source>
</evidence>
<dbReference type="KEGG" id="csaz:Cs308_0841"/>
<dbReference type="OrthoDB" id="9781577at2"/>
<evidence type="ECO:0000313" key="8">
    <source>
        <dbReference type="Proteomes" id="UP000078162"/>
    </source>
</evidence>
<feature type="binding site" evidence="5">
    <location>
        <position position="173"/>
    </location>
    <ligand>
        <name>dimethylallyl phosphate</name>
        <dbReference type="ChEBI" id="CHEBI:88052"/>
    </ligand>
</feature>
<accession>A0A1A9HX41</accession>
<feature type="binding site" evidence="5">
    <location>
        <begin position="10"/>
        <end position="12"/>
    </location>
    <ligand>
        <name>FMN</name>
        <dbReference type="ChEBI" id="CHEBI:58210"/>
    </ligand>
</feature>
<keyword evidence="3 5" id="KW-0288">FMN</keyword>
<reference evidence="7 8" key="1">
    <citation type="submission" date="2016-03" db="EMBL/GenBank/DDBJ databases">
        <title>Culture-independent genomics supports pathogen discovery for uncultivable bacteria within the genus Chlamydia.</title>
        <authorList>
            <person name="Taylor-Brown A."/>
            <person name="Bachmann N.L."/>
            <person name="Borel N."/>
            <person name="Polkinghorne A."/>
        </authorList>
    </citation>
    <scope>NUCLEOTIDE SEQUENCE [LARGE SCALE GENOMIC DNA]</scope>
    <source>
        <strain evidence="7 8">2742-308</strain>
    </source>
</reference>
<dbReference type="Proteomes" id="UP000078162">
    <property type="component" value="Chromosome"/>
</dbReference>
<feature type="binding site" evidence="5">
    <location>
        <begin position="92"/>
        <end position="95"/>
    </location>
    <ligand>
        <name>FMN</name>
        <dbReference type="ChEBI" id="CHEBI:58210"/>
    </ligand>
</feature>
<comment type="catalytic activity">
    <reaction evidence="5">
        <text>dimethylallyl phosphate + FMNH2 = prenylated FMNH2 + phosphate</text>
        <dbReference type="Rhea" id="RHEA:37743"/>
        <dbReference type="ChEBI" id="CHEBI:43474"/>
        <dbReference type="ChEBI" id="CHEBI:57618"/>
        <dbReference type="ChEBI" id="CHEBI:87467"/>
        <dbReference type="ChEBI" id="CHEBI:88052"/>
        <dbReference type="EC" id="2.5.1.129"/>
    </reaction>
</comment>
<dbReference type="InterPro" id="IPR003382">
    <property type="entry name" value="Flavoprotein"/>
</dbReference>
<comment type="function">
    <text evidence="5">Flavin prenyltransferase that catalyzes the synthesis of the prenylated FMN cofactor (prenyl-FMN) for 4-hydroxy-3-polyprenylbenzoic acid decarboxylase UbiD. The prenyltransferase is metal-independent and links a dimethylallyl moiety from dimethylallyl monophosphate (DMAP) to the flavin N5 and C6 atoms of FMN.</text>
</comment>
<organism evidence="7 8">
    <name type="scientific">Candidatus Chlamydia sanziniae</name>
    <dbReference type="NCBI Taxonomy" id="1806891"/>
    <lineage>
        <taxon>Bacteria</taxon>
        <taxon>Pseudomonadati</taxon>
        <taxon>Chlamydiota</taxon>
        <taxon>Chlamydiia</taxon>
        <taxon>Chlamydiales</taxon>
        <taxon>Chlamydiaceae</taxon>
        <taxon>Chlamydia/Chlamydophila group</taxon>
        <taxon>Chlamydia</taxon>
    </lineage>
</organism>
<protein>
    <recommendedName>
        <fullName evidence="5">Flavin prenyltransferase UbiX</fullName>
        <ecNumber evidence="5">2.5.1.129</ecNumber>
    </recommendedName>
</protein>
<evidence type="ECO:0000256" key="3">
    <source>
        <dbReference type="ARBA" id="ARBA00022643"/>
    </source>
</evidence>
<evidence type="ECO:0000259" key="6">
    <source>
        <dbReference type="Pfam" id="PF02441"/>
    </source>
</evidence>
<feature type="binding site" evidence="5">
    <location>
        <position position="127"/>
    </location>
    <ligand>
        <name>FMN</name>
        <dbReference type="ChEBI" id="CHEBI:58210"/>
    </ligand>
</feature>
<dbReference type="InterPro" id="IPR004507">
    <property type="entry name" value="UbiX-like"/>
</dbReference>
<comment type="caution">
    <text evidence="5">Lacks conserved residue(s) required for the propagation of feature annotation.</text>
</comment>
<keyword evidence="4 5" id="KW-0808">Transferase</keyword>
<evidence type="ECO:0000256" key="5">
    <source>
        <dbReference type="HAMAP-Rule" id="MF_01984"/>
    </source>
</evidence>
<dbReference type="Gene3D" id="3.40.50.1950">
    <property type="entry name" value="Flavin prenyltransferase-like"/>
    <property type="match status" value="1"/>
</dbReference>
<keyword evidence="8" id="KW-1185">Reference proteome</keyword>
<dbReference type="EC" id="2.5.1.129" evidence="5"/>
<evidence type="ECO:0000313" key="7">
    <source>
        <dbReference type="EMBL" id="ANH79011.1"/>
    </source>
</evidence>
<dbReference type="HAMAP" id="MF_01984">
    <property type="entry name" value="ubiX_pad"/>
    <property type="match status" value="1"/>
</dbReference>